<comment type="caution">
    <text evidence="2">The sequence shown here is derived from an EMBL/GenBank/DDBJ whole genome shotgun (WGS) entry which is preliminary data.</text>
</comment>
<dbReference type="AlphaFoldDB" id="A0A545V511"/>
<dbReference type="Proteomes" id="UP000315783">
    <property type="component" value="Unassembled WGS sequence"/>
</dbReference>
<evidence type="ECO:0000313" key="2">
    <source>
        <dbReference type="EMBL" id="TQV96804.1"/>
    </source>
</evidence>
<name>A0A545V511_9HYPO</name>
<dbReference type="EMBL" id="SPUK01000005">
    <property type="protein sequence ID" value="TQV96804.1"/>
    <property type="molecule type" value="Genomic_DNA"/>
</dbReference>
<feature type="compositionally biased region" description="Polar residues" evidence="1">
    <location>
        <begin position="27"/>
        <end position="40"/>
    </location>
</feature>
<feature type="compositionally biased region" description="Polar residues" evidence="1">
    <location>
        <begin position="1"/>
        <end position="13"/>
    </location>
</feature>
<evidence type="ECO:0000256" key="1">
    <source>
        <dbReference type="SAM" id="MobiDB-lite"/>
    </source>
</evidence>
<accession>A0A545V511</accession>
<protein>
    <submittedName>
        <fullName evidence="2">Uncharacterized protein</fullName>
    </submittedName>
</protein>
<sequence length="51" mass="5502">MGSVSLNRLTEFSTGRRKGRLGASVRQPVSQATEGCQPQKSRYGAPSAFFV</sequence>
<keyword evidence="3" id="KW-1185">Reference proteome</keyword>
<organism evidence="2 3">
    <name type="scientific">Cordyceps javanica</name>
    <dbReference type="NCBI Taxonomy" id="43265"/>
    <lineage>
        <taxon>Eukaryota</taxon>
        <taxon>Fungi</taxon>
        <taxon>Dikarya</taxon>
        <taxon>Ascomycota</taxon>
        <taxon>Pezizomycotina</taxon>
        <taxon>Sordariomycetes</taxon>
        <taxon>Hypocreomycetidae</taxon>
        <taxon>Hypocreales</taxon>
        <taxon>Cordycipitaceae</taxon>
        <taxon>Cordyceps</taxon>
    </lineage>
</organism>
<reference evidence="2 3" key="1">
    <citation type="journal article" date="2019" name="Appl. Microbiol. Biotechnol.">
        <title>Genome sequence of Isaria javanica and comparative genome analysis insights into family S53 peptidase evolution in fungal entomopathogens.</title>
        <authorList>
            <person name="Lin R."/>
            <person name="Zhang X."/>
            <person name="Xin B."/>
            <person name="Zou M."/>
            <person name="Gao Y."/>
            <person name="Qin F."/>
            <person name="Hu Q."/>
            <person name="Xie B."/>
            <person name="Cheng X."/>
        </authorList>
    </citation>
    <scope>NUCLEOTIDE SEQUENCE [LARGE SCALE GENOMIC DNA]</scope>
    <source>
        <strain evidence="2 3">IJ1G</strain>
    </source>
</reference>
<feature type="region of interest" description="Disordered" evidence="1">
    <location>
        <begin position="1"/>
        <end position="51"/>
    </location>
</feature>
<proteinExistence type="predicted"/>
<evidence type="ECO:0000313" key="3">
    <source>
        <dbReference type="Proteomes" id="UP000315783"/>
    </source>
</evidence>
<gene>
    <name evidence="2" type="ORF">IF1G_04044</name>
</gene>